<dbReference type="Proteomes" id="UP000197025">
    <property type="component" value="Unassembled WGS sequence"/>
</dbReference>
<organism evidence="2 3">
    <name type="scientific">Thermoflexus hugenholtzii JAD2</name>
    <dbReference type="NCBI Taxonomy" id="877466"/>
    <lineage>
        <taxon>Bacteria</taxon>
        <taxon>Bacillati</taxon>
        <taxon>Chloroflexota</taxon>
        <taxon>Thermoflexia</taxon>
        <taxon>Thermoflexales</taxon>
        <taxon>Thermoflexaceae</taxon>
        <taxon>Thermoflexus</taxon>
    </lineage>
</organism>
<evidence type="ECO:0000313" key="3">
    <source>
        <dbReference type="Proteomes" id="UP000197025"/>
    </source>
</evidence>
<keyword evidence="1" id="KW-1133">Transmembrane helix</keyword>
<protein>
    <submittedName>
        <fullName evidence="2">Uncharacterized protein</fullName>
    </submittedName>
</protein>
<dbReference type="AlphaFoldDB" id="A0A212RE01"/>
<keyword evidence="1" id="KW-0812">Transmembrane</keyword>
<evidence type="ECO:0000313" key="2">
    <source>
        <dbReference type="EMBL" id="SNB70533.1"/>
    </source>
</evidence>
<feature type="transmembrane region" description="Helical" evidence="1">
    <location>
        <begin position="7"/>
        <end position="27"/>
    </location>
</feature>
<accession>A0A212RE01</accession>
<proteinExistence type="predicted"/>
<evidence type="ECO:0000256" key="1">
    <source>
        <dbReference type="SAM" id="Phobius"/>
    </source>
</evidence>
<dbReference type="InParanoid" id="A0A212RE01"/>
<reference evidence="3" key="1">
    <citation type="submission" date="2017-06" db="EMBL/GenBank/DDBJ databases">
        <authorList>
            <person name="Varghese N."/>
            <person name="Submissions S."/>
        </authorList>
    </citation>
    <scope>NUCLEOTIDE SEQUENCE [LARGE SCALE GENOMIC DNA]</scope>
    <source>
        <strain evidence="3">JAD2</strain>
    </source>
</reference>
<dbReference type="EMBL" id="FYEK01000044">
    <property type="protein sequence ID" value="SNB70533.1"/>
    <property type="molecule type" value="Genomic_DNA"/>
</dbReference>
<keyword evidence="1" id="KW-0472">Membrane</keyword>
<sequence length="127" mass="14031">MLFIRYRYVRVFIAFLALLWLGIWLALRPQGPALIGIGLVLIMTGLALIVPPGVYAWLITPTCPQCGGRLRWSAIQPDDHDPYVEELRVTCARCGWGRLEFRNLVGPLVAGPAYPEPGMAEGRGAGR</sequence>
<keyword evidence="3" id="KW-1185">Reference proteome</keyword>
<dbReference type="RefSeq" id="WP_088571907.1">
    <property type="nucleotide sequence ID" value="NZ_FYEK01000044.1"/>
</dbReference>
<gene>
    <name evidence="2" type="ORF">SAMN02746019_00012580</name>
</gene>
<name>A0A212RE01_9CHLR</name>
<feature type="transmembrane region" description="Helical" evidence="1">
    <location>
        <begin position="33"/>
        <end position="59"/>
    </location>
</feature>